<organism evidence="2 3">
    <name type="scientific">Gibberella intermedia</name>
    <name type="common">Bulb rot disease fungus</name>
    <name type="synonym">Fusarium proliferatum</name>
    <dbReference type="NCBI Taxonomy" id="948311"/>
    <lineage>
        <taxon>Eukaryota</taxon>
        <taxon>Fungi</taxon>
        <taxon>Dikarya</taxon>
        <taxon>Ascomycota</taxon>
        <taxon>Pezizomycotina</taxon>
        <taxon>Sordariomycetes</taxon>
        <taxon>Hypocreomycetidae</taxon>
        <taxon>Hypocreales</taxon>
        <taxon>Nectriaceae</taxon>
        <taxon>Fusarium</taxon>
        <taxon>Fusarium fujikuroi species complex</taxon>
    </lineage>
</organism>
<sequence length="154" mass="17910">MPLWNIYHTEGTFASQEIRNKFAQDITKIYSRGENGLPAFYVVVQFIPLPAGHAFVGGEARDEKPFVRLVIQHMAVHSHEGVHMEDFPKQFSDYINATIKPYIADKGYDWEITVTDTQREFWRFNGIAPPPWRSKAERVWARDGRPSEWEGNKE</sequence>
<reference evidence="2 3" key="1">
    <citation type="submission" date="2017-12" db="EMBL/GenBank/DDBJ databases">
        <title>Genome sequence of the mycotoxigenic crop pathogen Fusarium proliferatum, strain ITEM 2341 from Date Palm.</title>
        <authorList>
            <person name="Almiman B.F."/>
            <person name="Shittu T.A."/>
            <person name="Muthumeenakshi S."/>
            <person name="Baroncelli R."/>
            <person name="Sreenivasaprasada S."/>
        </authorList>
    </citation>
    <scope>NUCLEOTIDE SEQUENCE [LARGE SCALE GENOMIC DNA]</scope>
    <source>
        <strain evidence="2 3">ITEM 2341</strain>
    </source>
</reference>
<dbReference type="Proteomes" id="UP000251714">
    <property type="component" value="Unassembled WGS sequence"/>
</dbReference>
<dbReference type="AlphaFoldDB" id="A0A365NCB2"/>
<dbReference type="InterPro" id="IPR028116">
    <property type="entry name" value="Cis-CaaD-like"/>
</dbReference>
<evidence type="ECO:0000313" key="2">
    <source>
        <dbReference type="EMBL" id="RBA18447.1"/>
    </source>
</evidence>
<protein>
    <recommendedName>
        <fullName evidence="1">Tautomerase cis-CaaD-like domain-containing protein</fullName>
    </recommendedName>
</protein>
<evidence type="ECO:0000259" key="1">
    <source>
        <dbReference type="Pfam" id="PF14832"/>
    </source>
</evidence>
<evidence type="ECO:0000313" key="3">
    <source>
        <dbReference type="Proteomes" id="UP000251714"/>
    </source>
</evidence>
<comment type="caution">
    <text evidence="2">The sequence shown here is derived from an EMBL/GenBank/DDBJ whole genome shotgun (WGS) entry which is preliminary data.</text>
</comment>
<gene>
    <name evidence="2" type="ORF">FPRO05_10742</name>
</gene>
<feature type="domain" description="Tautomerase cis-CaaD-like" evidence="1">
    <location>
        <begin position="1"/>
        <end position="144"/>
    </location>
</feature>
<dbReference type="InterPro" id="IPR014347">
    <property type="entry name" value="Tautomerase/MIF_sf"/>
</dbReference>
<accession>A0A365NCB2</accession>
<dbReference type="Gene3D" id="3.30.429.10">
    <property type="entry name" value="Macrophage Migration Inhibitory Factor"/>
    <property type="match status" value="1"/>
</dbReference>
<dbReference type="EMBL" id="PKMI01000014">
    <property type="protein sequence ID" value="RBA18447.1"/>
    <property type="molecule type" value="Genomic_DNA"/>
</dbReference>
<proteinExistence type="predicted"/>
<name>A0A365NCB2_GIBIN</name>
<dbReference type="Pfam" id="PF14832">
    <property type="entry name" value="Tautomerase_3"/>
    <property type="match status" value="1"/>
</dbReference>